<evidence type="ECO:0000259" key="8">
    <source>
        <dbReference type="PROSITE" id="PS52004"/>
    </source>
</evidence>
<evidence type="ECO:0000313" key="9">
    <source>
        <dbReference type="EMBL" id="VFU12028.1"/>
    </source>
</evidence>
<dbReference type="InterPro" id="IPR014030">
    <property type="entry name" value="Ketoacyl_synth_N"/>
</dbReference>
<keyword evidence="4" id="KW-0276">Fatty acid metabolism</keyword>
<name>A0A485LV92_9ZZZZ</name>
<sequence length="417" mass="44018">MQGYDPPLRKVAVTGLGVVSPLGSDISGLWNNLIEGISGIEPIEEFSGLPVMFGGRARGFDPSRYLGSKELRHMDRYSQMALTAGLDAYHHARLDQGSYPPERIGVMIGSGAGGMATIESQIQTFHTRGARRVSPVTVPMFITNMGSAECSIRIQAKGPGMGVTSACATGGHALALASRLIMYGEADCMLAGGVEACLTPFSLAAFASMRALSTRNDAPEKASRPFSLDRDGFVMAEGGGVLVLEEYGHAKRRGAEILAVLEGSAMSQDAYHVVAPDPEGTAVVHAIEQAVKNAGIDKTDIGYINAHGTSTPLNDTIETRAIKKALGEHAYRVPISSTKSMTGHLIGGAAGLETIICVLVLRNGVIPPTINLDNPDPECDLHYVPNKALHSEVSYCLNNSFGFGGQNVILVLGKDRG</sequence>
<keyword evidence="2" id="KW-0444">Lipid biosynthesis</keyword>
<dbReference type="GO" id="GO:0006633">
    <property type="term" value="P:fatty acid biosynthetic process"/>
    <property type="evidence" value="ECO:0007669"/>
    <property type="project" value="UniProtKB-KW"/>
</dbReference>
<dbReference type="SMART" id="SM00825">
    <property type="entry name" value="PKS_KS"/>
    <property type="match status" value="1"/>
</dbReference>
<dbReference type="CDD" id="cd00834">
    <property type="entry name" value="KAS_I_II"/>
    <property type="match status" value="1"/>
</dbReference>
<dbReference type="PANTHER" id="PTHR11712:SF336">
    <property type="entry name" value="3-OXOACYL-[ACYL-CARRIER-PROTEIN] SYNTHASE, MITOCHONDRIAL"/>
    <property type="match status" value="1"/>
</dbReference>
<evidence type="ECO:0000256" key="2">
    <source>
        <dbReference type="ARBA" id="ARBA00022516"/>
    </source>
</evidence>
<dbReference type="PROSITE" id="PS52004">
    <property type="entry name" value="KS3_2"/>
    <property type="match status" value="1"/>
</dbReference>
<protein>
    <submittedName>
        <fullName evidence="9">3-oxoacyl-(Acyl-carrier-protein) synthase II</fullName>
        <ecNumber evidence="9">2.3.1.41</ecNumber>
    </submittedName>
</protein>
<dbReference type="EC" id="2.3.1.41" evidence="9"/>
<dbReference type="FunFam" id="3.40.47.10:FF:000029">
    <property type="entry name" value="3-oxoacyl-[acyl-carrier-protein] synthase 1"/>
    <property type="match status" value="1"/>
</dbReference>
<proteinExistence type="inferred from homology"/>
<evidence type="ECO:0000256" key="5">
    <source>
        <dbReference type="ARBA" id="ARBA00023098"/>
    </source>
</evidence>
<dbReference type="EMBL" id="CAADRM010000026">
    <property type="protein sequence ID" value="VFU12028.1"/>
    <property type="molecule type" value="Genomic_DNA"/>
</dbReference>
<dbReference type="InterPro" id="IPR017568">
    <property type="entry name" value="3-oxoacyl-ACP_synth-2"/>
</dbReference>
<feature type="domain" description="Ketosynthase family 3 (KS3)" evidence="8">
    <location>
        <begin position="8"/>
        <end position="414"/>
    </location>
</feature>
<evidence type="ECO:0000256" key="3">
    <source>
        <dbReference type="ARBA" id="ARBA00022679"/>
    </source>
</evidence>
<keyword evidence="5" id="KW-0443">Lipid metabolism</keyword>
<gene>
    <name evidence="9" type="primary">fabF</name>
    <name evidence="9" type="ORF">SCFA_1210004</name>
</gene>
<dbReference type="Pfam" id="PF02801">
    <property type="entry name" value="Ketoacyl-synt_C"/>
    <property type="match status" value="1"/>
</dbReference>
<dbReference type="PIRSF" id="PIRSF000447">
    <property type="entry name" value="KAS_II"/>
    <property type="match status" value="1"/>
</dbReference>
<dbReference type="GO" id="GO:0004315">
    <property type="term" value="F:3-oxoacyl-[acyl-carrier-protein] synthase activity"/>
    <property type="evidence" value="ECO:0007669"/>
    <property type="project" value="UniProtKB-EC"/>
</dbReference>
<evidence type="ECO:0000256" key="1">
    <source>
        <dbReference type="ARBA" id="ARBA00008467"/>
    </source>
</evidence>
<evidence type="ECO:0000256" key="7">
    <source>
        <dbReference type="ARBA" id="ARBA00023315"/>
    </source>
</evidence>
<dbReference type="Gene3D" id="3.40.47.10">
    <property type="match status" value="1"/>
</dbReference>
<dbReference type="InterPro" id="IPR000794">
    <property type="entry name" value="Beta-ketoacyl_synthase"/>
</dbReference>
<evidence type="ECO:0000256" key="6">
    <source>
        <dbReference type="ARBA" id="ARBA00023160"/>
    </source>
</evidence>
<dbReference type="InterPro" id="IPR014031">
    <property type="entry name" value="Ketoacyl_synth_C"/>
</dbReference>
<comment type="similarity">
    <text evidence="1">Belongs to the thiolase-like superfamily. Beta-ketoacyl-ACP synthases family.</text>
</comment>
<dbReference type="PANTHER" id="PTHR11712">
    <property type="entry name" value="POLYKETIDE SYNTHASE-RELATED"/>
    <property type="match status" value="1"/>
</dbReference>
<keyword evidence="7 9" id="KW-0012">Acyltransferase</keyword>
<dbReference type="NCBIfam" id="TIGR03150">
    <property type="entry name" value="fabF"/>
    <property type="match status" value="1"/>
</dbReference>
<dbReference type="NCBIfam" id="NF005589">
    <property type="entry name" value="PRK07314.1"/>
    <property type="match status" value="1"/>
</dbReference>
<dbReference type="AlphaFoldDB" id="A0A485LV92"/>
<dbReference type="SUPFAM" id="SSF53901">
    <property type="entry name" value="Thiolase-like"/>
    <property type="match status" value="2"/>
</dbReference>
<dbReference type="InterPro" id="IPR020841">
    <property type="entry name" value="PKS_Beta-ketoAc_synthase_dom"/>
</dbReference>
<organism evidence="9">
    <name type="scientific">anaerobic digester metagenome</name>
    <dbReference type="NCBI Taxonomy" id="1263854"/>
    <lineage>
        <taxon>unclassified sequences</taxon>
        <taxon>metagenomes</taxon>
        <taxon>ecological metagenomes</taxon>
    </lineage>
</organism>
<reference evidence="9" key="1">
    <citation type="submission" date="2019-03" db="EMBL/GenBank/DDBJ databases">
        <authorList>
            <person name="Hao L."/>
        </authorList>
    </citation>
    <scope>NUCLEOTIDE SEQUENCE</scope>
</reference>
<dbReference type="FunFam" id="3.40.47.10:FF:000018">
    <property type="entry name" value="3-oxoacyl-[acyl-carrier-protein] synthase 2"/>
    <property type="match status" value="1"/>
</dbReference>
<keyword evidence="3 9" id="KW-0808">Transferase</keyword>
<dbReference type="Pfam" id="PF00109">
    <property type="entry name" value="ketoacyl-synt"/>
    <property type="match status" value="1"/>
</dbReference>
<accession>A0A485LV92</accession>
<dbReference type="InterPro" id="IPR016039">
    <property type="entry name" value="Thiolase-like"/>
</dbReference>
<keyword evidence="6" id="KW-0275">Fatty acid biosynthesis</keyword>
<evidence type="ECO:0000256" key="4">
    <source>
        <dbReference type="ARBA" id="ARBA00022832"/>
    </source>
</evidence>